<comment type="caution">
    <text evidence="1">The sequence shown here is derived from an EMBL/GenBank/DDBJ whole genome shotgun (WGS) entry which is preliminary data.</text>
</comment>
<proteinExistence type="predicted"/>
<evidence type="ECO:0000313" key="2">
    <source>
        <dbReference type="Proteomes" id="UP000789901"/>
    </source>
</evidence>
<organism evidence="1 2">
    <name type="scientific">Gigaspora margarita</name>
    <dbReference type="NCBI Taxonomy" id="4874"/>
    <lineage>
        <taxon>Eukaryota</taxon>
        <taxon>Fungi</taxon>
        <taxon>Fungi incertae sedis</taxon>
        <taxon>Mucoromycota</taxon>
        <taxon>Glomeromycotina</taxon>
        <taxon>Glomeromycetes</taxon>
        <taxon>Diversisporales</taxon>
        <taxon>Gigasporaceae</taxon>
        <taxon>Gigaspora</taxon>
    </lineage>
</organism>
<accession>A0ABN7X948</accession>
<reference evidence="1 2" key="1">
    <citation type="submission" date="2021-06" db="EMBL/GenBank/DDBJ databases">
        <authorList>
            <person name="Kallberg Y."/>
            <person name="Tangrot J."/>
            <person name="Rosling A."/>
        </authorList>
    </citation>
    <scope>NUCLEOTIDE SEQUENCE [LARGE SCALE GENOMIC DNA]</scope>
    <source>
        <strain evidence="1 2">120-4 pot B 10/14</strain>
    </source>
</reference>
<name>A0ABN7X948_GIGMA</name>
<evidence type="ECO:0000313" key="1">
    <source>
        <dbReference type="EMBL" id="CAG8850283.1"/>
    </source>
</evidence>
<dbReference type="Proteomes" id="UP000789901">
    <property type="component" value="Unassembled WGS sequence"/>
</dbReference>
<gene>
    <name evidence="1" type="ORF">GMARGA_LOCUS40141</name>
</gene>
<dbReference type="EMBL" id="CAJVQB010100339">
    <property type="protein sequence ID" value="CAG8850283.1"/>
    <property type="molecule type" value="Genomic_DNA"/>
</dbReference>
<protein>
    <submittedName>
        <fullName evidence="1">43791_t:CDS:1</fullName>
    </submittedName>
</protein>
<sequence length="111" mass="12924">TILPYRIRRVLGNDGWLRVRGYATGYGAPSRVFIASMPFEVAIGDDNNWSKWVRTDTLRIWQRKPGDHIDSSLVECDVLDQFFFIHQPNQEYKFLRTTDEASLTDFINSLP</sequence>
<feature type="non-terminal residue" evidence="1">
    <location>
        <position position="1"/>
    </location>
</feature>
<keyword evidence="2" id="KW-1185">Reference proteome</keyword>